<comment type="similarity">
    <text evidence="1">Belongs to the CdaR family.</text>
</comment>
<evidence type="ECO:0000313" key="4">
    <source>
        <dbReference type="EMBL" id="NJC70551.1"/>
    </source>
</evidence>
<dbReference type="Pfam" id="PF13556">
    <property type="entry name" value="HTH_30"/>
    <property type="match status" value="1"/>
</dbReference>
<dbReference type="RefSeq" id="WP_167925462.1">
    <property type="nucleotide sequence ID" value="NZ_JAATVY010000007.1"/>
</dbReference>
<reference evidence="4 5" key="1">
    <citation type="submission" date="2020-03" db="EMBL/GenBank/DDBJ databases">
        <title>WGS of the type strain of Planosporangium spp.</title>
        <authorList>
            <person name="Thawai C."/>
        </authorList>
    </citation>
    <scope>NUCLEOTIDE SEQUENCE [LARGE SCALE GENOMIC DNA]</scope>
    <source>
        <strain evidence="4 5">TBRC 5610</strain>
    </source>
</reference>
<dbReference type="InterPro" id="IPR042070">
    <property type="entry name" value="PucR_C-HTH_sf"/>
</dbReference>
<feature type="domain" description="PucR C-terminal helix-turn-helix" evidence="2">
    <location>
        <begin position="336"/>
        <end position="392"/>
    </location>
</feature>
<dbReference type="InterPro" id="IPR041522">
    <property type="entry name" value="CdaR_GGDEF"/>
</dbReference>
<keyword evidence="5" id="KW-1185">Reference proteome</keyword>
<dbReference type="PANTHER" id="PTHR33744:SF17">
    <property type="entry name" value="CONSERVED PROTEIN"/>
    <property type="match status" value="1"/>
</dbReference>
<dbReference type="Gene3D" id="1.10.10.2840">
    <property type="entry name" value="PucR C-terminal helix-turn-helix domain"/>
    <property type="match status" value="1"/>
</dbReference>
<dbReference type="PANTHER" id="PTHR33744">
    <property type="entry name" value="CARBOHYDRATE DIACID REGULATOR"/>
    <property type="match status" value="1"/>
</dbReference>
<evidence type="ECO:0000259" key="3">
    <source>
        <dbReference type="Pfam" id="PF17853"/>
    </source>
</evidence>
<accession>A0ABX0XWZ0</accession>
<protein>
    <submittedName>
        <fullName evidence="4">CdaR family transcriptional regulator</fullName>
    </submittedName>
</protein>
<dbReference type="SUPFAM" id="SSF55781">
    <property type="entry name" value="GAF domain-like"/>
    <property type="match status" value="1"/>
</dbReference>
<proteinExistence type="inferred from homology"/>
<name>A0ABX0XWZ0_9ACTN</name>
<comment type="caution">
    <text evidence="4">The sequence shown here is derived from an EMBL/GenBank/DDBJ whole genome shotgun (WGS) entry which is preliminary data.</text>
</comment>
<evidence type="ECO:0000313" key="5">
    <source>
        <dbReference type="Proteomes" id="UP000722989"/>
    </source>
</evidence>
<gene>
    <name evidence="4" type="ORF">HC031_12625</name>
</gene>
<dbReference type="Proteomes" id="UP000722989">
    <property type="component" value="Unassembled WGS sequence"/>
</dbReference>
<sequence>MLRELQAVTEGLAARLQRDVAIDDPRMRLLAHTAHHGLVDQARTESILRLQAPPAVVGYVVALGLDRAGKPVVRVPPAPELELLARVCAPLRAGGELLGYLWLIDADESLTEQDFEVIAETAQSAAMVLQRDRLLDDLRASRERELVRDLLSADPEVRVAAADALAALEEPQAGPARVVVVNVPAAVDMLADELIAKVDRALDRVARQLVPRRCLRLVRVDHGLLIVPLGPGGRDIAPDVARAARAALQRVLHGTEVRSGVGDRVNELADAVNSYRQARTAVRVSEVIPGFGPDVAWSELGVYRILVHLPLDELPEDAIPPELLALLDSPSGREIVRSVEVYLDRAGDARAAVDALKIHRTTLYYRLGRFAELTGLNLSDGGDRLAVHVGLKLARLRGSYTP</sequence>
<dbReference type="InterPro" id="IPR029016">
    <property type="entry name" value="GAF-like_dom_sf"/>
</dbReference>
<dbReference type="InterPro" id="IPR025736">
    <property type="entry name" value="PucR_C-HTH_dom"/>
</dbReference>
<feature type="domain" description="CdaR GGDEF-like" evidence="3">
    <location>
        <begin position="160"/>
        <end position="284"/>
    </location>
</feature>
<evidence type="ECO:0000259" key="2">
    <source>
        <dbReference type="Pfam" id="PF13556"/>
    </source>
</evidence>
<evidence type="ECO:0000256" key="1">
    <source>
        <dbReference type="ARBA" id="ARBA00006754"/>
    </source>
</evidence>
<dbReference type="EMBL" id="JAATVY010000007">
    <property type="protein sequence ID" value="NJC70551.1"/>
    <property type="molecule type" value="Genomic_DNA"/>
</dbReference>
<dbReference type="Pfam" id="PF17853">
    <property type="entry name" value="GGDEF_2"/>
    <property type="match status" value="1"/>
</dbReference>
<dbReference type="InterPro" id="IPR051448">
    <property type="entry name" value="CdaR-like_regulators"/>
</dbReference>
<dbReference type="Gene3D" id="3.30.450.40">
    <property type="match status" value="1"/>
</dbReference>
<organism evidence="4 5">
    <name type="scientific">Planosporangium thailandense</name>
    <dbReference type="NCBI Taxonomy" id="765197"/>
    <lineage>
        <taxon>Bacteria</taxon>
        <taxon>Bacillati</taxon>
        <taxon>Actinomycetota</taxon>
        <taxon>Actinomycetes</taxon>
        <taxon>Micromonosporales</taxon>
        <taxon>Micromonosporaceae</taxon>
        <taxon>Planosporangium</taxon>
    </lineage>
</organism>